<dbReference type="InterPro" id="IPR003737">
    <property type="entry name" value="GlcNAc_PI_deacetylase-related"/>
</dbReference>
<accession>A0A1H5RG09</accession>
<evidence type="ECO:0000313" key="2">
    <source>
        <dbReference type="EMBL" id="SEF37280.1"/>
    </source>
</evidence>
<dbReference type="EMBL" id="FNUJ01000013">
    <property type="protein sequence ID" value="SEF37280.1"/>
    <property type="molecule type" value="Genomic_DNA"/>
</dbReference>
<proteinExistence type="predicted"/>
<reference evidence="3" key="1">
    <citation type="submission" date="2016-10" db="EMBL/GenBank/DDBJ databases">
        <authorList>
            <person name="Varghese N."/>
            <person name="Submissions S."/>
        </authorList>
    </citation>
    <scope>NUCLEOTIDE SEQUENCE [LARGE SCALE GENOMIC DNA]</scope>
    <source>
        <strain evidence="3">DSM 44654</strain>
    </source>
</reference>
<dbReference type="GO" id="GO:0016137">
    <property type="term" value="P:glycoside metabolic process"/>
    <property type="evidence" value="ECO:0007669"/>
    <property type="project" value="UniProtKB-ARBA"/>
</dbReference>
<keyword evidence="1" id="KW-0862">Zinc</keyword>
<name>A0A1H5RG09_9PSEU</name>
<dbReference type="GO" id="GO:0016811">
    <property type="term" value="F:hydrolase activity, acting on carbon-nitrogen (but not peptide) bonds, in linear amides"/>
    <property type="evidence" value="ECO:0007669"/>
    <property type="project" value="TreeGrafter"/>
</dbReference>
<evidence type="ECO:0000313" key="3">
    <source>
        <dbReference type="Proteomes" id="UP000198878"/>
    </source>
</evidence>
<dbReference type="SUPFAM" id="SSF102588">
    <property type="entry name" value="LmbE-like"/>
    <property type="match status" value="1"/>
</dbReference>
<dbReference type="Gene3D" id="3.40.50.10320">
    <property type="entry name" value="LmbE-like"/>
    <property type="match status" value="1"/>
</dbReference>
<evidence type="ECO:0000256" key="1">
    <source>
        <dbReference type="ARBA" id="ARBA00022833"/>
    </source>
</evidence>
<dbReference type="PANTHER" id="PTHR12993">
    <property type="entry name" value="N-ACETYLGLUCOSAMINYL-PHOSPHATIDYLINOSITOL DE-N-ACETYLASE-RELATED"/>
    <property type="match status" value="1"/>
</dbReference>
<sequence>MGAHLGGRFLSVVFGSLADMATLVTFHAHPDDECLRTAGVMAKAVAEGHRVVLVVATKGEVGEVPDGFLAEGEQLWERRVRESHAAAEILGVARVEFLGYRDSGMMGEPTNDEPACFWQADVEKAAEQLAEILRAESADVLTVYDDNGDYGHPDHIQVHRVGMRAAELAGTPRVFQATFNREFMQRGFEAAVEQGLMPEEAAPKPPENVEFGKPEAEITAAVDVSKYVGVKRAAMRAHPSQISEDMFMLAMPDDAFAFAFGTEWFIRVGEGPGITETDLMGGL</sequence>
<dbReference type="AlphaFoldDB" id="A0A1H5RG09"/>
<organism evidence="2 3">
    <name type="scientific">Amycolatopsis pretoriensis</name>
    <dbReference type="NCBI Taxonomy" id="218821"/>
    <lineage>
        <taxon>Bacteria</taxon>
        <taxon>Bacillati</taxon>
        <taxon>Actinomycetota</taxon>
        <taxon>Actinomycetes</taxon>
        <taxon>Pseudonocardiales</taxon>
        <taxon>Pseudonocardiaceae</taxon>
        <taxon>Amycolatopsis</taxon>
    </lineage>
</organism>
<gene>
    <name evidence="2" type="ORF">SAMN05421837_113108</name>
</gene>
<dbReference type="Pfam" id="PF02585">
    <property type="entry name" value="PIG-L"/>
    <property type="match status" value="1"/>
</dbReference>
<keyword evidence="3" id="KW-1185">Reference proteome</keyword>
<dbReference type="STRING" id="218821.SAMN05421837_113108"/>
<protein>
    <submittedName>
        <fullName evidence="2">N-acetylglucosaminyl deacetylase, LmbE family</fullName>
    </submittedName>
</protein>
<dbReference type="Proteomes" id="UP000198878">
    <property type="component" value="Unassembled WGS sequence"/>
</dbReference>
<dbReference type="PANTHER" id="PTHR12993:SF11">
    <property type="entry name" value="N-ACETYLGLUCOSAMINYL-PHOSPHATIDYLINOSITOL DE-N-ACETYLASE"/>
    <property type="match status" value="1"/>
</dbReference>
<dbReference type="InterPro" id="IPR024078">
    <property type="entry name" value="LmbE-like_dom_sf"/>
</dbReference>